<dbReference type="Proteomes" id="UP001281761">
    <property type="component" value="Unassembled WGS sequence"/>
</dbReference>
<evidence type="ECO:0000313" key="2">
    <source>
        <dbReference type="Proteomes" id="UP001281761"/>
    </source>
</evidence>
<dbReference type="EMBL" id="JARBJD010000458">
    <property type="protein sequence ID" value="KAK2941829.1"/>
    <property type="molecule type" value="Genomic_DNA"/>
</dbReference>
<name>A0ABQ9WRW5_9EUKA</name>
<sequence length="601" mass="64513">MLTISSSRIEVSPWTSAIVISGSALEESGRESSVVISKSLMWNDVGSMRGVVETSSFSSIGGSISVSIVGCSFDSSQILGNDRIGLSLTQSARKNVESVGRLSSSLIGCSFVNMSSIGSSHQSRLRHLDQKMLGCVVSLTSSHLSGSTIRDVNTVWSVLCSNSSFSSLLSSPNTNTDTNEEPSFTLNGSAGVFEDGKSYSFNQNSGTAASSVTFSHCHFTSPKYQSGSRPLTFDNYPGSLTLLSNSFTNTVQTFGAGGAVYINPHLTVPSSIVRVESATSLIVRLDGTEEAYILHAASSGGGMYIALYNSLGSTVSDMSFKDCWTGGKGGGSYVYALCPLSLTDCEFINCKTTNPPTFDSTGGSLRNDLVVDTHNGRMSVHRLFIKSEGQSCGRPPTDSSTEQSTANNVQFADFEIRDVYNLNPTDISISDCYTTTTPNSVGMYARVFDYDTSILTYTRVDHDAFNKMGPYLTEQVEAKLDSVWRRLDVIVKGKVQLESQLYEVRLKETEKSAELTGELQFVNGVGSLLPSSNLNLKFSTAYTITSIVGVVPSSSSESNAIPITAEAWAFNLAATPDFVSFTTRHSSMSDRNNCLSAVQRT</sequence>
<keyword evidence="2" id="KW-1185">Reference proteome</keyword>
<protein>
    <submittedName>
        <fullName evidence="1">Uncharacterized protein</fullName>
    </submittedName>
</protein>
<organism evidence="1 2">
    <name type="scientific">Blattamonas nauphoetae</name>
    <dbReference type="NCBI Taxonomy" id="2049346"/>
    <lineage>
        <taxon>Eukaryota</taxon>
        <taxon>Metamonada</taxon>
        <taxon>Preaxostyla</taxon>
        <taxon>Oxymonadida</taxon>
        <taxon>Blattamonas</taxon>
    </lineage>
</organism>
<accession>A0ABQ9WRW5</accession>
<gene>
    <name evidence="1" type="ORF">BLNAU_23250</name>
</gene>
<proteinExistence type="predicted"/>
<dbReference type="SUPFAM" id="SSF51126">
    <property type="entry name" value="Pectin lyase-like"/>
    <property type="match status" value="1"/>
</dbReference>
<dbReference type="InterPro" id="IPR011050">
    <property type="entry name" value="Pectin_lyase_fold/virulence"/>
</dbReference>
<comment type="caution">
    <text evidence="1">The sequence shown here is derived from an EMBL/GenBank/DDBJ whole genome shotgun (WGS) entry which is preliminary data.</text>
</comment>
<evidence type="ECO:0000313" key="1">
    <source>
        <dbReference type="EMBL" id="KAK2941829.1"/>
    </source>
</evidence>
<reference evidence="1 2" key="1">
    <citation type="journal article" date="2022" name="bioRxiv">
        <title>Genomics of Preaxostyla Flagellates Illuminates Evolutionary Transitions and the Path Towards Mitochondrial Loss.</title>
        <authorList>
            <person name="Novak L.V.F."/>
            <person name="Treitli S.C."/>
            <person name="Pyrih J."/>
            <person name="Halakuc P."/>
            <person name="Pipaliya S.V."/>
            <person name="Vacek V."/>
            <person name="Brzon O."/>
            <person name="Soukal P."/>
            <person name="Eme L."/>
            <person name="Dacks J.B."/>
            <person name="Karnkowska A."/>
            <person name="Elias M."/>
            <person name="Hampl V."/>
        </authorList>
    </citation>
    <scope>NUCLEOTIDE SEQUENCE [LARGE SCALE GENOMIC DNA]</scope>
    <source>
        <strain evidence="1">NAU3</strain>
        <tissue evidence="1">Gut</tissue>
    </source>
</reference>